<evidence type="ECO:0000256" key="5">
    <source>
        <dbReference type="ARBA" id="ARBA00022801"/>
    </source>
</evidence>
<sequence>MIVVDTNIISEPMRSRPDPRVEQWLNDQPPATLFLTSVSQAELLVGVELVPDGQRKRAMFAQMEMLLDSLFGPRILPFTTEAARIYATAVAHARKNGFNTSMADGQIASIARVNGFSVATRDQAAFEALGVPVINPWTA</sequence>
<dbReference type="InterPro" id="IPR002716">
    <property type="entry name" value="PIN_dom"/>
</dbReference>
<comment type="caution">
    <text evidence="10">The sequence shown here is derived from an EMBL/GenBank/DDBJ whole genome shotgun (WGS) entry which is preliminary data.</text>
</comment>
<dbReference type="SUPFAM" id="SSF88723">
    <property type="entry name" value="PIN domain-like"/>
    <property type="match status" value="1"/>
</dbReference>
<keyword evidence="11" id="KW-1185">Reference proteome</keyword>
<dbReference type="PANTHER" id="PTHR33653">
    <property type="entry name" value="RIBONUCLEASE VAPC2"/>
    <property type="match status" value="1"/>
</dbReference>
<evidence type="ECO:0000259" key="9">
    <source>
        <dbReference type="Pfam" id="PF01850"/>
    </source>
</evidence>
<protein>
    <recommendedName>
        <fullName evidence="8">Ribonuclease VapC</fullName>
        <shortName evidence="8">RNase VapC</shortName>
        <ecNumber evidence="8">3.1.-.-</ecNumber>
    </recommendedName>
    <alternativeName>
        <fullName evidence="8">Toxin VapC</fullName>
    </alternativeName>
</protein>
<organism evidence="10 11">
    <name type="scientific">Rhizobium alvei</name>
    <dbReference type="NCBI Taxonomy" id="1132659"/>
    <lineage>
        <taxon>Bacteria</taxon>
        <taxon>Pseudomonadati</taxon>
        <taxon>Pseudomonadota</taxon>
        <taxon>Alphaproteobacteria</taxon>
        <taxon>Hyphomicrobiales</taxon>
        <taxon>Rhizobiaceae</taxon>
        <taxon>Rhizobium/Agrobacterium group</taxon>
        <taxon>Rhizobium</taxon>
    </lineage>
</organism>
<dbReference type="InterPro" id="IPR022907">
    <property type="entry name" value="VapC_family"/>
</dbReference>
<dbReference type="Proteomes" id="UP001174932">
    <property type="component" value="Unassembled WGS sequence"/>
</dbReference>
<keyword evidence="5 8" id="KW-0378">Hydrolase</keyword>
<accession>A0ABT8YKZ9</accession>
<evidence type="ECO:0000256" key="6">
    <source>
        <dbReference type="ARBA" id="ARBA00022842"/>
    </source>
</evidence>
<evidence type="ECO:0000313" key="11">
    <source>
        <dbReference type="Proteomes" id="UP001174932"/>
    </source>
</evidence>
<comment type="function">
    <text evidence="8">Toxic component of a toxin-antitoxin (TA) system. An RNase.</text>
</comment>
<comment type="cofactor">
    <cofactor evidence="1 8">
        <name>Mg(2+)</name>
        <dbReference type="ChEBI" id="CHEBI:18420"/>
    </cofactor>
</comment>
<feature type="binding site" evidence="8">
    <location>
        <position position="104"/>
    </location>
    <ligand>
        <name>Mg(2+)</name>
        <dbReference type="ChEBI" id="CHEBI:18420"/>
    </ligand>
</feature>
<name>A0ABT8YKZ9_9HYPH</name>
<dbReference type="InterPro" id="IPR029060">
    <property type="entry name" value="PIN-like_dom_sf"/>
</dbReference>
<evidence type="ECO:0000256" key="2">
    <source>
        <dbReference type="ARBA" id="ARBA00022649"/>
    </source>
</evidence>
<dbReference type="CDD" id="cd18731">
    <property type="entry name" value="PIN_NgFitB-like"/>
    <property type="match status" value="1"/>
</dbReference>
<dbReference type="HAMAP" id="MF_00265">
    <property type="entry name" value="VapC_Nob1"/>
    <property type="match status" value="1"/>
</dbReference>
<evidence type="ECO:0000256" key="8">
    <source>
        <dbReference type="HAMAP-Rule" id="MF_00265"/>
    </source>
</evidence>
<dbReference type="EMBL" id="JAUOZU010000007">
    <property type="protein sequence ID" value="MDO6964408.1"/>
    <property type="molecule type" value="Genomic_DNA"/>
</dbReference>
<dbReference type="InterPro" id="IPR050556">
    <property type="entry name" value="Type_II_TA_system_RNase"/>
</dbReference>
<dbReference type="PANTHER" id="PTHR33653:SF1">
    <property type="entry name" value="RIBONUCLEASE VAPC2"/>
    <property type="match status" value="1"/>
</dbReference>
<evidence type="ECO:0000256" key="1">
    <source>
        <dbReference type="ARBA" id="ARBA00001946"/>
    </source>
</evidence>
<reference evidence="10" key="1">
    <citation type="journal article" date="2015" name="Int. J. Syst. Evol. Microbiol.">
        <title>Rhizobium alvei sp. nov., isolated from a freshwater river.</title>
        <authorList>
            <person name="Sheu S.Y."/>
            <person name="Huang H.W."/>
            <person name="Young C.C."/>
            <person name="Chen W.M."/>
        </authorList>
    </citation>
    <scope>NUCLEOTIDE SEQUENCE</scope>
    <source>
        <strain evidence="10">TNR-22</strain>
    </source>
</reference>
<evidence type="ECO:0000256" key="7">
    <source>
        <dbReference type="ARBA" id="ARBA00038093"/>
    </source>
</evidence>
<dbReference type="Gene3D" id="3.40.50.1010">
    <property type="entry name" value="5'-nuclease"/>
    <property type="match status" value="1"/>
</dbReference>
<keyword evidence="3 8" id="KW-0540">Nuclease</keyword>
<keyword evidence="6 8" id="KW-0460">Magnesium</keyword>
<evidence type="ECO:0000256" key="4">
    <source>
        <dbReference type="ARBA" id="ARBA00022723"/>
    </source>
</evidence>
<evidence type="ECO:0000256" key="3">
    <source>
        <dbReference type="ARBA" id="ARBA00022722"/>
    </source>
</evidence>
<dbReference type="EC" id="3.1.-.-" evidence="8"/>
<keyword evidence="2 8" id="KW-1277">Toxin-antitoxin system</keyword>
<keyword evidence="4 8" id="KW-0479">Metal-binding</keyword>
<feature type="domain" description="PIN" evidence="9">
    <location>
        <begin position="2"/>
        <end position="126"/>
    </location>
</feature>
<keyword evidence="8" id="KW-0800">Toxin</keyword>
<proteinExistence type="inferred from homology"/>
<gene>
    <name evidence="8" type="primary">vapC</name>
    <name evidence="10" type="ORF">Q4481_10605</name>
</gene>
<comment type="similarity">
    <text evidence="7 8">Belongs to the PINc/VapC protein family.</text>
</comment>
<evidence type="ECO:0000313" key="10">
    <source>
        <dbReference type="EMBL" id="MDO6964408.1"/>
    </source>
</evidence>
<dbReference type="RefSeq" id="WP_304376321.1">
    <property type="nucleotide sequence ID" value="NZ_JAUOZU010000007.1"/>
</dbReference>
<feature type="binding site" evidence="8">
    <location>
        <position position="5"/>
    </location>
    <ligand>
        <name>Mg(2+)</name>
        <dbReference type="ChEBI" id="CHEBI:18420"/>
    </ligand>
</feature>
<dbReference type="Pfam" id="PF01850">
    <property type="entry name" value="PIN"/>
    <property type="match status" value="1"/>
</dbReference>
<reference evidence="10" key="2">
    <citation type="submission" date="2023-07" db="EMBL/GenBank/DDBJ databases">
        <authorList>
            <person name="Shen H."/>
        </authorList>
    </citation>
    <scope>NUCLEOTIDE SEQUENCE</scope>
    <source>
        <strain evidence="10">TNR-22</strain>
    </source>
</reference>